<dbReference type="EMBL" id="DF974676">
    <property type="protein sequence ID" value="GAU50023.1"/>
    <property type="molecule type" value="Genomic_DNA"/>
</dbReference>
<organism evidence="1 2">
    <name type="scientific">Trifolium subterraneum</name>
    <name type="common">Subterranean clover</name>
    <dbReference type="NCBI Taxonomy" id="3900"/>
    <lineage>
        <taxon>Eukaryota</taxon>
        <taxon>Viridiplantae</taxon>
        <taxon>Streptophyta</taxon>
        <taxon>Embryophyta</taxon>
        <taxon>Tracheophyta</taxon>
        <taxon>Spermatophyta</taxon>
        <taxon>Magnoliopsida</taxon>
        <taxon>eudicotyledons</taxon>
        <taxon>Gunneridae</taxon>
        <taxon>Pentapetalae</taxon>
        <taxon>rosids</taxon>
        <taxon>fabids</taxon>
        <taxon>Fabales</taxon>
        <taxon>Fabaceae</taxon>
        <taxon>Papilionoideae</taxon>
        <taxon>50 kb inversion clade</taxon>
        <taxon>NPAAA clade</taxon>
        <taxon>Hologalegina</taxon>
        <taxon>IRL clade</taxon>
        <taxon>Trifolieae</taxon>
        <taxon>Trifolium</taxon>
    </lineage>
</organism>
<reference evidence="2" key="1">
    <citation type="journal article" date="2017" name="Front. Plant Sci.">
        <title>Climate Clever Clovers: New Paradigm to Reduce the Environmental Footprint of Ruminants by Breeding Low Methanogenic Forages Utilizing Haplotype Variation.</title>
        <authorList>
            <person name="Kaur P."/>
            <person name="Appels R."/>
            <person name="Bayer P.E."/>
            <person name="Keeble-Gagnere G."/>
            <person name="Wang J."/>
            <person name="Hirakawa H."/>
            <person name="Shirasawa K."/>
            <person name="Vercoe P."/>
            <person name="Stefanova K."/>
            <person name="Durmic Z."/>
            <person name="Nichols P."/>
            <person name="Revell C."/>
            <person name="Isobe S.N."/>
            <person name="Edwards D."/>
            <person name="Erskine W."/>
        </authorList>
    </citation>
    <scope>NUCLEOTIDE SEQUENCE [LARGE SCALE GENOMIC DNA]</scope>
    <source>
        <strain evidence="2">cv. Daliak</strain>
    </source>
</reference>
<dbReference type="AlphaFoldDB" id="A0A2Z6P5Y7"/>
<evidence type="ECO:0000313" key="2">
    <source>
        <dbReference type="Proteomes" id="UP000242715"/>
    </source>
</evidence>
<accession>A0A2Z6P5Y7</accession>
<proteinExistence type="predicted"/>
<name>A0A2Z6P5Y7_TRISU</name>
<evidence type="ECO:0000313" key="1">
    <source>
        <dbReference type="EMBL" id="GAU50023.1"/>
    </source>
</evidence>
<dbReference type="OrthoDB" id="1938962at2759"/>
<dbReference type="Proteomes" id="UP000242715">
    <property type="component" value="Unassembled WGS sequence"/>
</dbReference>
<gene>
    <name evidence="1" type="ORF">TSUD_138120</name>
</gene>
<keyword evidence="2" id="KW-1185">Reference proteome</keyword>
<sequence length="191" mass="21449">MEENHVGDEFEDQSHNNLLVNPISEDIDEITTLPTTATMKILTEHFSKPTGKVTVDKAVGNQGLSIKPIFSVAMDFEGQARMRNSTFRMSLTPSLDERKVVPMSVYENLDVDITGIQHDSSMFMMLHFKMDLWWFDGKCVTRNITTKGPHCEFVTLVANTLSFAMSQTKPLAGGLFSMGCTMASPWEEFAR</sequence>
<protein>
    <submittedName>
        <fullName evidence="1">Uncharacterized protein</fullName>
    </submittedName>
</protein>